<dbReference type="PANTHER" id="PTHR46460:SF1">
    <property type="entry name" value="METHYLATED-DNA--PROTEIN-CYSTEINE METHYLTRANSFERASE"/>
    <property type="match status" value="1"/>
</dbReference>
<evidence type="ECO:0000256" key="4">
    <source>
        <dbReference type="ARBA" id="ARBA00011918"/>
    </source>
</evidence>
<comment type="function">
    <text evidence="2">Involved in the cellular defense against the biological effects of O6-methylguanine (O6-MeG) and O4-methylthymine (O4-MeT) in DNA. Repairs the methylated nucleobase in DNA by stoichiometrically transferring the methyl group to a cysteine residue in the enzyme. This is a suicide reaction: the enzyme is irreversibly inactivated.</text>
</comment>
<dbReference type="EMBL" id="RCZC01000003">
    <property type="protein sequence ID" value="TPG52732.1"/>
    <property type="molecule type" value="Genomic_DNA"/>
</dbReference>
<evidence type="ECO:0000256" key="9">
    <source>
        <dbReference type="ARBA" id="ARBA00023204"/>
    </source>
</evidence>
<dbReference type="OrthoDB" id="9802228at2"/>
<keyword evidence="9" id="KW-0234">DNA repair</keyword>
<dbReference type="Gene3D" id="1.10.10.10">
    <property type="entry name" value="Winged helix-like DNA-binding domain superfamily/Winged helix DNA-binding domain"/>
    <property type="match status" value="1"/>
</dbReference>
<dbReference type="GO" id="GO:0032259">
    <property type="term" value="P:methylation"/>
    <property type="evidence" value="ECO:0007669"/>
    <property type="project" value="UniProtKB-KW"/>
</dbReference>
<accession>A0A502FTZ4</accession>
<organism evidence="12 13">
    <name type="scientific">Sphingomonas glacialis</name>
    <dbReference type="NCBI Taxonomy" id="658225"/>
    <lineage>
        <taxon>Bacteria</taxon>
        <taxon>Pseudomonadati</taxon>
        <taxon>Pseudomonadota</taxon>
        <taxon>Alphaproteobacteria</taxon>
        <taxon>Sphingomonadales</taxon>
        <taxon>Sphingomonadaceae</taxon>
        <taxon>Sphingomonas</taxon>
    </lineage>
</organism>
<reference evidence="12 13" key="1">
    <citation type="journal article" date="2019" name="Environ. Microbiol.">
        <title>Species interactions and distinct microbial communities in high Arctic permafrost affected cryosols are associated with the CH4 and CO2 gas fluxes.</title>
        <authorList>
            <person name="Altshuler I."/>
            <person name="Hamel J."/>
            <person name="Turney S."/>
            <person name="Magnuson E."/>
            <person name="Levesque R."/>
            <person name="Greer C."/>
            <person name="Whyte L.G."/>
        </authorList>
    </citation>
    <scope>NUCLEOTIDE SEQUENCE [LARGE SCALE GENOMIC DNA]</scope>
    <source>
        <strain evidence="12 13">E6.1</strain>
    </source>
</reference>
<name>A0A502FTZ4_9SPHN</name>
<evidence type="ECO:0000313" key="13">
    <source>
        <dbReference type="Proteomes" id="UP000319931"/>
    </source>
</evidence>
<comment type="catalytic activity">
    <reaction evidence="1">
        <text>a 4-O-methyl-thymidine in DNA + L-cysteinyl-[protein] = a thymidine in DNA + S-methyl-L-cysteinyl-[protein]</text>
        <dbReference type="Rhea" id="RHEA:53428"/>
        <dbReference type="Rhea" id="RHEA-COMP:10131"/>
        <dbReference type="Rhea" id="RHEA-COMP:10132"/>
        <dbReference type="Rhea" id="RHEA-COMP:13555"/>
        <dbReference type="Rhea" id="RHEA-COMP:13556"/>
        <dbReference type="ChEBI" id="CHEBI:29950"/>
        <dbReference type="ChEBI" id="CHEBI:82612"/>
        <dbReference type="ChEBI" id="CHEBI:137386"/>
        <dbReference type="ChEBI" id="CHEBI:137387"/>
        <dbReference type="EC" id="2.1.1.63"/>
    </reaction>
</comment>
<evidence type="ECO:0000256" key="1">
    <source>
        <dbReference type="ARBA" id="ARBA00001286"/>
    </source>
</evidence>
<keyword evidence="6 12" id="KW-0489">Methyltransferase</keyword>
<feature type="domain" description="Methylated-DNA-[protein]-cysteine S-methyltransferase DNA binding" evidence="11">
    <location>
        <begin position="79"/>
        <end position="151"/>
    </location>
</feature>
<comment type="caution">
    <text evidence="12">The sequence shown here is derived from an EMBL/GenBank/DDBJ whole genome shotgun (WGS) entry which is preliminary data.</text>
</comment>
<evidence type="ECO:0000256" key="10">
    <source>
        <dbReference type="ARBA" id="ARBA00049348"/>
    </source>
</evidence>
<dbReference type="Proteomes" id="UP000319931">
    <property type="component" value="Unassembled WGS sequence"/>
</dbReference>
<comment type="similarity">
    <text evidence="3">Belongs to the MGMT family.</text>
</comment>
<evidence type="ECO:0000256" key="6">
    <source>
        <dbReference type="ARBA" id="ARBA00022603"/>
    </source>
</evidence>
<dbReference type="InterPro" id="IPR036631">
    <property type="entry name" value="MGMT_N_sf"/>
</dbReference>
<evidence type="ECO:0000256" key="3">
    <source>
        <dbReference type="ARBA" id="ARBA00008711"/>
    </source>
</evidence>
<dbReference type="InterPro" id="IPR036217">
    <property type="entry name" value="MethylDNA_cys_MeTrfase_DNAb"/>
</dbReference>
<gene>
    <name evidence="12" type="ORF">EAH76_12715</name>
</gene>
<evidence type="ECO:0000256" key="8">
    <source>
        <dbReference type="ARBA" id="ARBA00022763"/>
    </source>
</evidence>
<dbReference type="SUPFAM" id="SSF53155">
    <property type="entry name" value="Methylated DNA-protein cysteine methyltransferase domain"/>
    <property type="match status" value="1"/>
</dbReference>
<evidence type="ECO:0000256" key="5">
    <source>
        <dbReference type="ARBA" id="ARBA00015377"/>
    </source>
</evidence>
<dbReference type="SUPFAM" id="SSF46767">
    <property type="entry name" value="Methylated DNA-protein cysteine methyltransferase, C-terminal domain"/>
    <property type="match status" value="1"/>
</dbReference>
<dbReference type="InterPro" id="IPR014048">
    <property type="entry name" value="MethylDNA_cys_MeTrfase_DNA-bd"/>
</dbReference>
<dbReference type="AlphaFoldDB" id="A0A502FTZ4"/>
<sequence>MYARDMARIATPVGLITISGDAHRLDAITIGGEGDEQPGSGAPVRAAVEQLRAWFAGVRTTFELPLAPALSVRGEALRTAMVTISYGDTLSYGALAKIAGSSARAIGQACARNPFPIVVPCHRVLNAAGTLGAYSAGEGPATKQWLLDFERRGRPHLLL</sequence>
<dbReference type="Gene3D" id="3.30.160.70">
    <property type="entry name" value="Methylated DNA-protein cysteine methyltransferase domain"/>
    <property type="match status" value="1"/>
</dbReference>
<proteinExistence type="inferred from homology"/>
<keyword evidence="13" id="KW-1185">Reference proteome</keyword>
<protein>
    <recommendedName>
        <fullName evidence="5">Methylated-DNA--protein-cysteine methyltransferase</fullName>
        <ecNumber evidence="4">2.1.1.63</ecNumber>
    </recommendedName>
</protein>
<evidence type="ECO:0000256" key="7">
    <source>
        <dbReference type="ARBA" id="ARBA00022679"/>
    </source>
</evidence>
<dbReference type="PROSITE" id="PS00374">
    <property type="entry name" value="MGMT"/>
    <property type="match status" value="1"/>
</dbReference>
<dbReference type="GO" id="GO:0006281">
    <property type="term" value="P:DNA repair"/>
    <property type="evidence" value="ECO:0007669"/>
    <property type="project" value="UniProtKB-KW"/>
</dbReference>
<dbReference type="EC" id="2.1.1.63" evidence="4"/>
<dbReference type="PANTHER" id="PTHR46460">
    <property type="entry name" value="METHYLATED-DNA--PROTEIN-CYSTEINE METHYLTRANSFERASE"/>
    <property type="match status" value="1"/>
</dbReference>
<dbReference type="GO" id="GO:0003908">
    <property type="term" value="F:methylated-DNA-[protein]-cysteine S-methyltransferase activity"/>
    <property type="evidence" value="ECO:0007669"/>
    <property type="project" value="UniProtKB-EC"/>
</dbReference>
<dbReference type="InterPro" id="IPR001497">
    <property type="entry name" value="MethylDNA_cys_MeTrfase_AS"/>
</dbReference>
<dbReference type="InterPro" id="IPR036388">
    <property type="entry name" value="WH-like_DNA-bd_sf"/>
</dbReference>
<keyword evidence="7 12" id="KW-0808">Transferase</keyword>
<dbReference type="Pfam" id="PF01035">
    <property type="entry name" value="DNA_binding_1"/>
    <property type="match status" value="1"/>
</dbReference>
<evidence type="ECO:0000313" key="12">
    <source>
        <dbReference type="EMBL" id="TPG52732.1"/>
    </source>
</evidence>
<dbReference type="NCBIfam" id="TIGR00589">
    <property type="entry name" value="ogt"/>
    <property type="match status" value="1"/>
</dbReference>
<dbReference type="RefSeq" id="WP_140850650.1">
    <property type="nucleotide sequence ID" value="NZ_RCZC01000003.1"/>
</dbReference>
<evidence type="ECO:0000259" key="11">
    <source>
        <dbReference type="Pfam" id="PF01035"/>
    </source>
</evidence>
<dbReference type="CDD" id="cd06445">
    <property type="entry name" value="ATase"/>
    <property type="match status" value="1"/>
</dbReference>
<comment type="catalytic activity">
    <reaction evidence="10">
        <text>a 6-O-methyl-2'-deoxyguanosine in DNA + L-cysteinyl-[protein] = S-methyl-L-cysteinyl-[protein] + a 2'-deoxyguanosine in DNA</text>
        <dbReference type="Rhea" id="RHEA:24000"/>
        <dbReference type="Rhea" id="RHEA-COMP:10131"/>
        <dbReference type="Rhea" id="RHEA-COMP:10132"/>
        <dbReference type="Rhea" id="RHEA-COMP:11367"/>
        <dbReference type="Rhea" id="RHEA-COMP:11368"/>
        <dbReference type="ChEBI" id="CHEBI:29950"/>
        <dbReference type="ChEBI" id="CHEBI:82612"/>
        <dbReference type="ChEBI" id="CHEBI:85445"/>
        <dbReference type="ChEBI" id="CHEBI:85448"/>
        <dbReference type="EC" id="2.1.1.63"/>
    </reaction>
</comment>
<keyword evidence="8" id="KW-0227">DNA damage</keyword>
<evidence type="ECO:0000256" key="2">
    <source>
        <dbReference type="ARBA" id="ARBA00003317"/>
    </source>
</evidence>